<keyword evidence="3" id="KW-1185">Reference proteome</keyword>
<feature type="compositionally biased region" description="Basic and acidic residues" evidence="1">
    <location>
        <begin position="34"/>
        <end position="45"/>
    </location>
</feature>
<evidence type="ECO:0000313" key="2">
    <source>
        <dbReference type="EMBL" id="CAG8839509.1"/>
    </source>
</evidence>
<evidence type="ECO:0000313" key="3">
    <source>
        <dbReference type="Proteomes" id="UP000789901"/>
    </source>
</evidence>
<dbReference type="EMBL" id="CAJVQB010060570">
    <property type="protein sequence ID" value="CAG8839509.1"/>
    <property type="molecule type" value="Genomic_DNA"/>
</dbReference>
<organism evidence="2 3">
    <name type="scientific">Gigaspora margarita</name>
    <dbReference type="NCBI Taxonomy" id="4874"/>
    <lineage>
        <taxon>Eukaryota</taxon>
        <taxon>Fungi</taxon>
        <taxon>Fungi incertae sedis</taxon>
        <taxon>Mucoromycota</taxon>
        <taxon>Glomeromycotina</taxon>
        <taxon>Glomeromycetes</taxon>
        <taxon>Diversisporales</taxon>
        <taxon>Gigasporaceae</taxon>
        <taxon>Gigaspora</taxon>
    </lineage>
</organism>
<feature type="region of interest" description="Disordered" evidence="1">
    <location>
        <begin position="24"/>
        <end position="45"/>
    </location>
</feature>
<dbReference type="Proteomes" id="UP000789901">
    <property type="component" value="Unassembled WGS sequence"/>
</dbReference>
<evidence type="ECO:0000256" key="1">
    <source>
        <dbReference type="SAM" id="MobiDB-lite"/>
    </source>
</evidence>
<accession>A0ABN7WSA9</accession>
<protein>
    <submittedName>
        <fullName evidence="2">22736_t:CDS:1</fullName>
    </submittedName>
</protein>
<sequence length="45" mass="5142">MSCACDPYDDGSLFNFFVLAQRAHRNNDPQEEPPAEKSLKSDRQI</sequence>
<reference evidence="2 3" key="1">
    <citation type="submission" date="2021-06" db="EMBL/GenBank/DDBJ databases">
        <authorList>
            <person name="Kallberg Y."/>
            <person name="Tangrot J."/>
            <person name="Rosling A."/>
        </authorList>
    </citation>
    <scope>NUCLEOTIDE SEQUENCE [LARGE SCALE GENOMIC DNA]</scope>
    <source>
        <strain evidence="2 3">120-4 pot B 10/14</strain>
    </source>
</reference>
<name>A0ABN7WSA9_GIGMA</name>
<gene>
    <name evidence="2" type="ORF">GMARGA_LOCUS34483</name>
</gene>
<proteinExistence type="predicted"/>
<comment type="caution">
    <text evidence="2">The sequence shown here is derived from an EMBL/GenBank/DDBJ whole genome shotgun (WGS) entry which is preliminary data.</text>
</comment>